<evidence type="ECO:0000313" key="2">
    <source>
        <dbReference type="EMBL" id="AEM58770.1"/>
    </source>
</evidence>
<sequence>MRVLDANFLIDYLSGHPATETYYESNGGEEELWVMPAPAHAEALVGVGNLPSGDLEEAVEALSWGEIYETSEDLSVEAGRIADEVGSQGPYLDGVDALVAAVGRELDATVVSVDGDLTHEETKQVVDVEEYR</sequence>
<dbReference type="EMBL" id="CP002922">
    <property type="protein sequence ID" value="AEM58770.1"/>
    <property type="molecule type" value="Genomic_DNA"/>
</dbReference>
<dbReference type="AlphaFoldDB" id="G0HZH5"/>
<reference evidence="2 3" key="1">
    <citation type="journal article" date="2011" name="J. Bacteriol.">
        <title>Complete genome sequence of Haloarcula hispanica, a model haloarchaeon for studying genetics, metabolism, and virus-host interaction.</title>
        <authorList>
            <person name="Liu H."/>
            <person name="Wu Z."/>
            <person name="Li M."/>
            <person name="Zhang F."/>
            <person name="Zheng H."/>
            <person name="Han J."/>
            <person name="Liu J."/>
            <person name="Zhou J."/>
            <person name="Wang S."/>
            <person name="Xiang H."/>
        </authorList>
    </citation>
    <scope>NUCLEOTIDE SEQUENCE [LARGE SCALE GENOMIC DNA]</scope>
    <source>
        <strain evidence="3">ATCC 33960 / DSM 4426 / JCM 8911 / NBRC 102182 / NCIMB 2187 / VKM B-1755</strain>
    </source>
</reference>
<dbReference type="RefSeq" id="WP_014030649.1">
    <property type="nucleotide sequence ID" value="NC_015943.1"/>
</dbReference>
<dbReference type="Gene3D" id="3.40.50.1010">
    <property type="entry name" value="5'-nuclease"/>
    <property type="match status" value="1"/>
</dbReference>
<dbReference type="GeneID" id="99241045"/>
<proteinExistence type="predicted"/>
<feature type="domain" description="PIN" evidence="1">
    <location>
        <begin position="3"/>
        <end position="118"/>
    </location>
</feature>
<dbReference type="SUPFAM" id="SSF88723">
    <property type="entry name" value="PIN domain-like"/>
    <property type="match status" value="1"/>
</dbReference>
<organism evidence="2 3">
    <name type="scientific">Haloarcula hispanica (strain ATCC 33960 / DSM 4426 / JCM 8911 / NBRC 102182 / NCIMB 2187 / VKM B-1755)</name>
    <dbReference type="NCBI Taxonomy" id="634497"/>
    <lineage>
        <taxon>Archaea</taxon>
        <taxon>Methanobacteriati</taxon>
        <taxon>Methanobacteriota</taxon>
        <taxon>Stenosarchaea group</taxon>
        <taxon>Halobacteria</taxon>
        <taxon>Halobacteriales</taxon>
        <taxon>Haloarculaceae</taxon>
        <taxon>Haloarcula</taxon>
    </lineage>
</organism>
<evidence type="ECO:0000259" key="1">
    <source>
        <dbReference type="Pfam" id="PF01850"/>
    </source>
</evidence>
<dbReference type="InterPro" id="IPR029060">
    <property type="entry name" value="PIN-like_dom_sf"/>
</dbReference>
<dbReference type="Pfam" id="PF01850">
    <property type="entry name" value="PIN"/>
    <property type="match status" value="1"/>
</dbReference>
<dbReference type="KEGG" id="hhi:HAH_4095"/>
<dbReference type="eggNOG" id="arCOG02219">
    <property type="taxonomic scope" value="Archaea"/>
</dbReference>
<dbReference type="OrthoDB" id="147588at2157"/>
<protein>
    <submittedName>
        <fullName evidence="2">PilT domain-containing protein</fullName>
    </submittedName>
</protein>
<evidence type="ECO:0000313" key="3">
    <source>
        <dbReference type="Proteomes" id="UP000005629"/>
    </source>
</evidence>
<dbReference type="Proteomes" id="UP000005629">
    <property type="component" value="Chromosome II"/>
</dbReference>
<dbReference type="InterPro" id="IPR002716">
    <property type="entry name" value="PIN_dom"/>
</dbReference>
<gene>
    <name evidence="2" type="ordered locus">HAH_4095</name>
</gene>
<accession>G0HZH5</accession>
<name>G0HZH5_HALHT</name>
<dbReference type="STRING" id="634497.HAH_4095"/>
<dbReference type="HOGENOM" id="CLU_118482_3_4_2"/>